<dbReference type="EMBL" id="ADBV01007116">
    <property type="protein sequence ID" value="EJW77983.1"/>
    <property type="molecule type" value="Genomic_DNA"/>
</dbReference>
<protein>
    <submittedName>
        <fullName evidence="1">Uncharacterized protein</fullName>
    </submittedName>
</protein>
<name>J9E771_WUCBA</name>
<comment type="caution">
    <text evidence="1">The sequence shown here is derived from an EMBL/GenBank/DDBJ whole genome shotgun (WGS) entry which is preliminary data.</text>
</comment>
<organism evidence="1 2">
    <name type="scientific">Wuchereria bancrofti</name>
    <dbReference type="NCBI Taxonomy" id="6293"/>
    <lineage>
        <taxon>Eukaryota</taxon>
        <taxon>Metazoa</taxon>
        <taxon>Ecdysozoa</taxon>
        <taxon>Nematoda</taxon>
        <taxon>Chromadorea</taxon>
        <taxon>Rhabditida</taxon>
        <taxon>Spirurina</taxon>
        <taxon>Spiruromorpha</taxon>
        <taxon>Filarioidea</taxon>
        <taxon>Onchocercidae</taxon>
        <taxon>Wuchereria</taxon>
    </lineage>
</organism>
<dbReference type="AlphaFoldDB" id="J9E771"/>
<dbReference type="Proteomes" id="UP000004810">
    <property type="component" value="Unassembled WGS sequence"/>
</dbReference>
<sequence length="134" mass="15432">MKPRPKYIIENFTVFWDNKCESSGTQYHLRCLDGSITALSNSYFVESAEHSGLHVSLQKTKVLYWLSPQTLSKTAYSSVRSPPVVSPKRLQQTEVRLSLINIRLRSQSMRETRECDINEMKFLTALTLSLFITI</sequence>
<evidence type="ECO:0000313" key="2">
    <source>
        <dbReference type="Proteomes" id="UP000004810"/>
    </source>
</evidence>
<proteinExistence type="predicted"/>
<evidence type="ECO:0000313" key="1">
    <source>
        <dbReference type="EMBL" id="EJW77983.1"/>
    </source>
</evidence>
<accession>J9E771</accession>
<reference evidence="2" key="1">
    <citation type="submission" date="2012-08" db="EMBL/GenBank/DDBJ databases">
        <title>The Genome Sequence of Wuchereria bancrofti.</title>
        <authorList>
            <person name="Nutman T.B."/>
            <person name="Fink D.L."/>
            <person name="Russ C."/>
            <person name="Young S."/>
            <person name="Zeng Q."/>
            <person name="Koehrsen M."/>
            <person name="Alvarado L."/>
            <person name="Berlin A."/>
            <person name="Chapman S.B."/>
            <person name="Chen Z."/>
            <person name="Freedman E."/>
            <person name="Gellesch M."/>
            <person name="Goldberg J."/>
            <person name="Griggs A."/>
            <person name="Gujja S."/>
            <person name="Heilman E.R."/>
            <person name="Heiman D."/>
            <person name="Hepburn T."/>
            <person name="Howarth C."/>
            <person name="Jen D."/>
            <person name="Larson L."/>
            <person name="Lewis B."/>
            <person name="Mehta T."/>
            <person name="Park D."/>
            <person name="Pearson M."/>
            <person name="Roberts A."/>
            <person name="Saif S."/>
            <person name="Shea T."/>
            <person name="Shenoy N."/>
            <person name="Sisk P."/>
            <person name="Stolte C."/>
            <person name="Sykes S."/>
            <person name="Walk T."/>
            <person name="White J."/>
            <person name="Yandava C."/>
            <person name="Haas B."/>
            <person name="Henn M.R."/>
            <person name="Nusbaum C."/>
            <person name="Birren B."/>
        </authorList>
    </citation>
    <scope>NUCLEOTIDE SEQUENCE [LARGE SCALE GENOMIC DNA]</scope>
    <source>
        <strain evidence="2">NA</strain>
    </source>
</reference>
<gene>
    <name evidence="1" type="ORF">WUBG_11107</name>
</gene>